<comment type="caution">
    <text evidence="1">The sequence shown here is derived from an EMBL/GenBank/DDBJ whole genome shotgun (WGS) entry which is preliminary data.</text>
</comment>
<proteinExistence type="predicted"/>
<organism evidence="1 2">
    <name type="scientific">Brochothrix campestris FSL F6-1037</name>
    <dbReference type="NCBI Taxonomy" id="1265861"/>
    <lineage>
        <taxon>Bacteria</taxon>
        <taxon>Bacillati</taxon>
        <taxon>Bacillota</taxon>
        <taxon>Bacilli</taxon>
        <taxon>Bacillales</taxon>
        <taxon>Listeriaceae</taxon>
        <taxon>Brochothrix</taxon>
    </lineage>
</organism>
<dbReference type="STRING" id="1265861.BCAMP_05821"/>
<dbReference type="Pfam" id="PF20119">
    <property type="entry name" value="DUF6509"/>
    <property type="match status" value="1"/>
</dbReference>
<protein>
    <recommendedName>
        <fullName evidence="3">Pullulanase</fullName>
    </recommendedName>
</protein>
<name>W7CWM5_9LIST</name>
<dbReference type="InterPro" id="IPR045424">
    <property type="entry name" value="DUF6509"/>
</dbReference>
<evidence type="ECO:0008006" key="3">
    <source>
        <dbReference type="Google" id="ProtNLM"/>
    </source>
</evidence>
<dbReference type="RefSeq" id="WP_035314268.1">
    <property type="nucleotide sequence ID" value="NZ_AODH01000021.1"/>
</dbReference>
<dbReference type="AlphaFoldDB" id="W7CWM5"/>
<dbReference type="Proteomes" id="UP000019243">
    <property type="component" value="Unassembled WGS sequence"/>
</dbReference>
<evidence type="ECO:0000313" key="2">
    <source>
        <dbReference type="Proteomes" id="UP000019243"/>
    </source>
</evidence>
<dbReference type="OrthoDB" id="2736409at2"/>
<dbReference type="EMBL" id="AODH01000021">
    <property type="protein sequence ID" value="EUJ40181.1"/>
    <property type="molecule type" value="Genomic_DNA"/>
</dbReference>
<keyword evidence="2" id="KW-1185">Reference proteome</keyword>
<evidence type="ECO:0000313" key="1">
    <source>
        <dbReference type="EMBL" id="EUJ40181.1"/>
    </source>
</evidence>
<reference evidence="1 2" key="1">
    <citation type="submission" date="2012-12" db="EMBL/GenBank/DDBJ databases">
        <title>Novel taxa of Listeriaceae from agricultural environments in the United States.</title>
        <authorList>
            <person name="den Bakker H.C."/>
            <person name="Allred A."/>
            <person name="Warchocki S."/>
            <person name="Wright E.M."/>
            <person name="Burrell A."/>
            <person name="Nightingale K.K."/>
            <person name="Kephart D."/>
            <person name="Wiedmann M."/>
        </authorList>
    </citation>
    <scope>NUCLEOTIDE SEQUENCE [LARGE SCALE GENOMIC DNA]</scope>
    <source>
        <strain evidence="1 2">FSL F6-1037</strain>
    </source>
</reference>
<sequence length="95" mass="10998">MELLSHTMDLLFDPTGIIEGERFEFFINFTVDEDDELYEANGLELRVLIGKKDENIRLITYHIRSIAKDTQIDIALDEDEEAEILAYCSAKITEQ</sequence>
<accession>W7CWM5</accession>
<gene>
    <name evidence="1" type="ORF">BCAMP_05821</name>
</gene>